<evidence type="ECO:0000259" key="3">
    <source>
        <dbReference type="Pfam" id="PF14529"/>
    </source>
</evidence>
<dbReference type="SUPFAM" id="SSF56219">
    <property type="entry name" value="DNase I-like"/>
    <property type="match status" value="1"/>
</dbReference>
<gene>
    <name evidence="4" type="ORF">TBRA_LOCUS13486</name>
</gene>
<proteinExistence type="predicted"/>
<feature type="region of interest" description="Disordered" evidence="1">
    <location>
        <begin position="40"/>
        <end position="81"/>
    </location>
</feature>
<name>A0A6H5IW02_9HYME</name>
<dbReference type="Proteomes" id="UP000479190">
    <property type="component" value="Unassembled WGS sequence"/>
</dbReference>
<evidence type="ECO:0000259" key="2">
    <source>
        <dbReference type="Pfam" id="PF00078"/>
    </source>
</evidence>
<evidence type="ECO:0000313" key="4">
    <source>
        <dbReference type="EMBL" id="CAB0041837.1"/>
    </source>
</evidence>
<dbReference type="AlphaFoldDB" id="A0A6H5IW02"/>
<protein>
    <recommendedName>
        <fullName evidence="6">Reverse transcriptase domain-containing protein</fullName>
    </recommendedName>
</protein>
<feature type="domain" description="Reverse transcriptase" evidence="2">
    <location>
        <begin position="926"/>
        <end position="1037"/>
    </location>
</feature>
<dbReference type="Pfam" id="PF00078">
    <property type="entry name" value="RVT_1"/>
    <property type="match status" value="1"/>
</dbReference>
<dbReference type="Pfam" id="PF14529">
    <property type="entry name" value="Exo_endo_phos_2"/>
    <property type="match status" value="1"/>
</dbReference>
<accession>A0A6H5IW02</accession>
<feature type="domain" description="Endonuclease/exonuclease/phosphatase" evidence="3">
    <location>
        <begin position="545"/>
        <end position="662"/>
    </location>
</feature>
<evidence type="ECO:0008006" key="6">
    <source>
        <dbReference type="Google" id="ProtNLM"/>
    </source>
</evidence>
<reference evidence="4 5" key="1">
    <citation type="submission" date="2020-02" db="EMBL/GenBank/DDBJ databases">
        <authorList>
            <person name="Ferguson B K."/>
        </authorList>
    </citation>
    <scope>NUCLEOTIDE SEQUENCE [LARGE SCALE GENOMIC DNA]</scope>
</reference>
<dbReference type="InterPro" id="IPR005135">
    <property type="entry name" value="Endo/exonuclease/phosphatase"/>
</dbReference>
<dbReference type="InterPro" id="IPR000477">
    <property type="entry name" value="RT_dom"/>
</dbReference>
<feature type="region of interest" description="Disordered" evidence="1">
    <location>
        <begin position="197"/>
        <end position="274"/>
    </location>
</feature>
<evidence type="ECO:0000313" key="5">
    <source>
        <dbReference type="Proteomes" id="UP000479190"/>
    </source>
</evidence>
<feature type="compositionally biased region" description="Polar residues" evidence="1">
    <location>
        <begin position="58"/>
        <end position="68"/>
    </location>
</feature>
<dbReference type="Gene3D" id="3.60.10.10">
    <property type="entry name" value="Endonuclease/exonuclease/phosphatase"/>
    <property type="match status" value="1"/>
</dbReference>
<dbReference type="InterPro" id="IPR036691">
    <property type="entry name" value="Endo/exonu/phosph_ase_sf"/>
</dbReference>
<dbReference type="CDD" id="cd09077">
    <property type="entry name" value="R1-I-EN"/>
    <property type="match status" value="1"/>
</dbReference>
<keyword evidence="5" id="KW-1185">Reference proteome</keyword>
<sequence length="1042" mass="114508">MIKIMCAIHLGENGSLVYAKCHHQRLRLHICASPRSVAYGSDAHEQAPPSGVKPVSDGLQSPQGQTSAEKPGGPRLMELGPLLTPRTSPYTMVKAITGKIIVAPLHCKEKDAKLPSPAEFATGTLEDKLERLDGLIRGLGQFIQGKSNLHKEVISYQVSLGMALSALRRSLESQVPPRPPAADKAVCTSPLFTGSATSKRLATSPLASHATPKRHAVTPASKQHDENNNEVGDQDEFVLVDRRRHRQRKQTAATPGAVHARQQPKPRPVQRGARHRPDVIVIKAKDASKYADILRSLKSDPTLQQKVNSSVNNIRRSAAGALMLQLKKGVENASDLGEELGKVLGTAATASALLHTSTIEIKDLDECATKEEVTAALDALLGVPVSKRDPVKSLRKAYAGTQVAVVALPDDLAATALKLGHVRIGWVNCRIRAREEAARCYRCWSPGHLELPSGPEDHPGPPMMRILQLNLNHCEAAQDLLCDTISELRIDVAILCEQYKNLAPPNTWLADADGQAAIWVHGGIPVQERPARVHPYFAWARIGGIFFFSVYAPPRLSEREFSALLANITEEARGRRPLVIAGDFNAWSTEWGCRETRPRASILLDSLALLDAVLLNTGDVQTFNGRQGSSIVDLTFVCETLTPRVLSWTVSELYTHSDHQAIVFEIEDDGASSGPSTRRSYRWNARTLDVDRFSAVVSGASVAPGTAEDMASSLMSVITGACDASMSKANLRRRREPVYWWTAEIDDLRRSCQRARRLFQRSRGRHDEETRSANYASARRLLRVAIKTSKRRCWRQLCDEVDNDVWGKPYKVAMSRLGCPQAKQPSSPLLVRGAVAALFPRVPSGPALRLPRRAEEPIPAVTLEELKGAQSRIKERSAPGPDGIPNSALKIAVAARPDIFLRVYTTCLETGVFPSSWKRQRLVLLPKPGKPPDEPSSYQPLCMLDTAGKILERIICDRLEAFTERPGGLSERQYGFRKGRSTIDAIDDVISTAREAIAGKRWYRGTKKYCAVVTLDVRNAFNSARWDTSSPLYAVCSYPITC</sequence>
<dbReference type="OrthoDB" id="7697131at2759"/>
<organism evidence="4 5">
    <name type="scientific">Trichogramma brassicae</name>
    <dbReference type="NCBI Taxonomy" id="86971"/>
    <lineage>
        <taxon>Eukaryota</taxon>
        <taxon>Metazoa</taxon>
        <taxon>Ecdysozoa</taxon>
        <taxon>Arthropoda</taxon>
        <taxon>Hexapoda</taxon>
        <taxon>Insecta</taxon>
        <taxon>Pterygota</taxon>
        <taxon>Neoptera</taxon>
        <taxon>Endopterygota</taxon>
        <taxon>Hymenoptera</taxon>
        <taxon>Apocrita</taxon>
        <taxon>Proctotrupomorpha</taxon>
        <taxon>Chalcidoidea</taxon>
        <taxon>Trichogrammatidae</taxon>
        <taxon>Trichogramma</taxon>
    </lineage>
</organism>
<dbReference type="PANTHER" id="PTHR19446">
    <property type="entry name" value="REVERSE TRANSCRIPTASES"/>
    <property type="match status" value="1"/>
</dbReference>
<dbReference type="GO" id="GO:0003824">
    <property type="term" value="F:catalytic activity"/>
    <property type="evidence" value="ECO:0007669"/>
    <property type="project" value="InterPro"/>
</dbReference>
<evidence type="ECO:0000256" key="1">
    <source>
        <dbReference type="SAM" id="MobiDB-lite"/>
    </source>
</evidence>
<dbReference type="EMBL" id="CADCXV010001136">
    <property type="protein sequence ID" value="CAB0041837.1"/>
    <property type="molecule type" value="Genomic_DNA"/>
</dbReference>